<dbReference type="GO" id="GO:0002100">
    <property type="term" value="P:tRNA wobble adenosine to inosine editing"/>
    <property type="evidence" value="ECO:0007669"/>
    <property type="project" value="InterPro"/>
</dbReference>
<dbReference type="AlphaFoldDB" id="A0A8H3H3H4"/>
<name>A0A8H3H3H4_9AGAM</name>
<gene>
    <name evidence="2" type="ORF">RDB_LOCUS98432</name>
</gene>
<dbReference type="EMBL" id="CAJMWV010003335">
    <property type="protein sequence ID" value="CAE6480321.1"/>
    <property type="molecule type" value="Genomic_DNA"/>
</dbReference>
<dbReference type="SMART" id="SM00552">
    <property type="entry name" value="ADEAMc"/>
    <property type="match status" value="1"/>
</dbReference>
<dbReference type="InterPro" id="IPR042935">
    <property type="entry name" value="Tad1"/>
</dbReference>
<evidence type="ECO:0000313" key="3">
    <source>
        <dbReference type="Proteomes" id="UP000663831"/>
    </source>
</evidence>
<dbReference type="Proteomes" id="UP000663831">
    <property type="component" value="Unassembled WGS sequence"/>
</dbReference>
<dbReference type="InterPro" id="IPR002466">
    <property type="entry name" value="A_deamin"/>
</dbReference>
<protein>
    <recommendedName>
        <fullName evidence="1">A to I editase domain-containing protein</fullName>
    </recommendedName>
</protein>
<sequence>MEQAASFARSAGRVCSNKSLDYMHAFSGALEQSRVEPSSSTTAGSALCMTTMYPDRVARACINEYTRHPEFWPTTRSNGLAQFTVLAGIVLYDRPSDQIECVSLGTGSKCLPATKLPKSGEALHDSHAEVLARRAAVGWVYRQLQGGSEWVVDGKLREGVELWMYVSTLPCGDASTSALAINQPAEMAALKTVSPMPQPEKGTTARGRDNYNALGWLRTKPARADAPPTSSHSCSDKIALWSLVGFQGALLYQLVGPLFFSGLVIGDVLGQFSDADVEKIVGDCQRALVERLRPLPDGIQVSHELRILFTSIPFPHARSQIPESNAVSDPESHIWIGPSKTSPSISETIVNGFRRGIGPKRYQNPRFQPILCKASFMRLYLNACGLIGETEHQSGTYYQLKRHNRAEKYQATKSALRLPGAPLEGWLVSGQEWESFEVNKMD</sequence>
<evidence type="ECO:0000313" key="2">
    <source>
        <dbReference type="EMBL" id="CAE6480321.1"/>
    </source>
</evidence>
<dbReference type="PANTHER" id="PTHR47803:SF1">
    <property type="entry name" value="TRNA-SPECIFIC ADENOSINE DEAMINASE 1"/>
    <property type="match status" value="1"/>
</dbReference>
<organism evidence="2 3">
    <name type="scientific">Rhizoctonia solani</name>
    <dbReference type="NCBI Taxonomy" id="456999"/>
    <lineage>
        <taxon>Eukaryota</taxon>
        <taxon>Fungi</taxon>
        <taxon>Dikarya</taxon>
        <taxon>Basidiomycota</taxon>
        <taxon>Agaricomycotina</taxon>
        <taxon>Agaricomycetes</taxon>
        <taxon>Cantharellales</taxon>
        <taxon>Ceratobasidiaceae</taxon>
        <taxon>Rhizoctonia</taxon>
    </lineage>
</organism>
<comment type="caution">
    <text evidence="2">The sequence shown here is derived from an EMBL/GenBank/DDBJ whole genome shotgun (WGS) entry which is preliminary data.</text>
</comment>
<proteinExistence type="predicted"/>
<dbReference type="GO" id="GO:0003723">
    <property type="term" value="F:RNA binding"/>
    <property type="evidence" value="ECO:0007669"/>
    <property type="project" value="InterPro"/>
</dbReference>
<dbReference type="PROSITE" id="PS50141">
    <property type="entry name" value="A_DEAMIN_EDITASE"/>
    <property type="match status" value="1"/>
</dbReference>
<accession>A0A8H3H3H4</accession>
<dbReference type="GO" id="GO:0043829">
    <property type="term" value="F:tRNA-specific adenosine-37 deaminase activity"/>
    <property type="evidence" value="ECO:0007669"/>
    <property type="project" value="TreeGrafter"/>
</dbReference>
<dbReference type="Pfam" id="PF02137">
    <property type="entry name" value="A_deamin"/>
    <property type="match status" value="1"/>
</dbReference>
<dbReference type="PANTHER" id="PTHR47803">
    <property type="entry name" value="TRNA-SPECIFIC ADENOSINE DEAMINASE 1"/>
    <property type="match status" value="1"/>
</dbReference>
<reference evidence="2" key="1">
    <citation type="submission" date="2021-01" db="EMBL/GenBank/DDBJ databases">
        <authorList>
            <person name="Kaushik A."/>
        </authorList>
    </citation>
    <scope>NUCLEOTIDE SEQUENCE</scope>
    <source>
        <strain evidence="2">AG3-1AP</strain>
    </source>
</reference>
<dbReference type="OrthoDB" id="10268011at2759"/>
<evidence type="ECO:0000259" key="1">
    <source>
        <dbReference type="PROSITE" id="PS50141"/>
    </source>
</evidence>
<feature type="domain" description="A to I editase" evidence="1">
    <location>
        <begin position="103"/>
        <end position="436"/>
    </location>
</feature>